<evidence type="ECO:0000313" key="3">
    <source>
        <dbReference type="Proteomes" id="UP000214600"/>
    </source>
</evidence>
<evidence type="ECO:0000313" key="2">
    <source>
        <dbReference type="EMBL" id="OXI42207.1"/>
    </source>
</evidence>
<proteinExistence type="predicted"/>
<dbReference type="Proteomes" id="UP000214600">
    <property type="component" value="Unassembled WGS sequence"/>
</dbReference>
<sequence length="62" mass="6820">MVRHRRNGRAVEPSRAAGDARPRAARVILTRDGRERQGDGGALLLRGIVRLRACPGRLLPQP</sequence>
<dbReference type="AlphaFoldDB" id="A0A228IIH7"/>
<gene>
    <name evidence="2" type="ORF">CFB84_23520</name>
</gene>
<accession>A0A228IIH7</accession>
<reference evidence="3" key="1">
    <citation type="submission" date="2017-06" db="EMBL/GenBank/DDBJ databases">
        <authorList>
            <person name="LiPuma J."/>
            <person name="Spilker T."/>
        </authorList>
    </citation>
    <scope>NUCLEOTIDE SEQUENCE [LARGE SCALE GENOMIC DNA]</scope>
    <source>
        <strain evidence="3">AU17325</strain>
    </source>
</reference>
<dbReference type="EMBL" id="NKFA01000008">
    <property type="protein sequence ID" value="OXI42207.1"/>
    <property type="molecule type" value="Genomic_DNA"/>
</dbReference>
<evidence type="ECO:0000256" key="1">
    <source>
        <dbReference type="SAM" id="MobiDB-lite"/>
    </source>
</evidence>
<reference evidence="2 3" key="2">
    <citation type="submission" date="2017-08" db="EMBL/GenBank/DDBJ databases">
        <title>WGS of novel Burkholderia cepaca complex species.</title>
        <authorList>
            <person name="Lipuma J."/>
            <person name="Spilker T."/>
        </authorList>
    </citation>
    <scope>NUCLEOTIDE SEQUENCE [LARGE SCALE GENOMIC DNA]</scope>
    <source>
        <strain evidence="2 3">AU17325</strain>
    </source>
</reference>
<feature type="region of interest" description="Disordered" evidence="1">
    <location>
        <begin position="1"/>
        <end position="24"/>
    </location>
</feature>
<protein>
    <submittedName>
        <fullName evidence="2">Uncharacterized protein</fullName>
    </submittedName>
</protein>
<organism evidence="2 3">
    <name type="scientific">Burkholderia aenigmatica</name>
    <dbReference type="NCBI Taxonomy" id="2015348"/>
    <lineage>
        <taxon>Bacteria</taxon>
        <taxon>Pseudomonadati</taxon>
        <taxon>Pseudomonadota</taxon>
        <taxon>Betaproteobacteria</taxon>
        <taxon>Burkholderiales</taxon>
        <taxon>Burkholderiaceae</taxon>
        <taxon>Burkholderia</taxon>
        <taxon>Burkholderia cepacia complex</taxon>
    </lineage>
</organism>
<name>A0A228IIH7_9BURK</name>
<comment type="caution">
    <text evidence="2">The sequence shown here is derived from an EMBL/GenBank/DDBJ whole genome shotgun (WGS) entry which is preliminary data.</text>
</comment>